<dbReference type="PANTHER" id="PTHR42754:SF1">
    <property type="entry name" value="LIPOPROTEIN"/>
    <property type="match status" value="1"/>
</dbReference>
<dbReference type="Proteomes" id="UP001596512">
    <property type="component" value="Unassembled WGS sequence"/>
</dbReference>
<keyword evidence="12" id="KW-1185">Reference proteome</keyword>
<dbReference type="PANTHER" id="PTHR42754">
    <property type="entry name" value="ENDOGLUCANASE"/>
    <property type="match status" value="1"/>
</dbReference>
<keyword evidence="4 6" id="KW-0326">Glycosidase</keyword>
<evidence type="ECO:0000256" key="1">
    <source>
        <dbReference type="ARBA" id="ARBA00000966"/>
    </source>
</evidence>
<dbReference type="Pfam" id="PF00553">
    <property type="entry name" value="CBM_2"/>
    <property type="match status" value="1"/>
</dbReference>
<dbReference type="InterPro" id="IPR008965">
    <property type="entry name" value="CBM2/CBM3_carb-bd_dom_sf"/>
</dbReference>
<dbReference type="SUPFAM" id="SSF49384">
    <property type="entry name" value="Carbohydrate-binding domain"/>
    <property type="match status" value="1"/>
</dbReference>
<dbReference type="Pfam" id="PF00150">
    <property type="entry name" value="Cellulase"/>
    <property type="match status" value="1"/>
</dbReference>
<dbReference type="InterPro" id="IPR036116">
    <property type="entry name" value="FN3_sf"/>
</dbReference>
<dbReference type="SUPFAM" id="SSF51445">
    <property type="entry name" value="(Trans)glycosidases"/>
    <property type="match status" value="1"/>
</dbReference>
<name>A0ABW2TRP1_9PSEU</name>
<feature type="compositionally biased region" description="Low complexity" evidence="7">
    <location>
        <begin position="334"/>
        <end position="347"/>
    </location>
</feature>
<dbReference type="EMBL" id="JBHTEY010000004">
    <property type="protein sequence ID" value="MFC7615938.1"/>
    <property type="molecule type" value="Genomic_DNA"/>
</dbReference>
<dbReference type="InterPro" id="IPR013783">
    <property type="entry name" value="Ig-like_fold"/>
</dbReference>
<keyword evidence="5 6" id="KW-0624">Polysaccharide degradation</keyword>
<dbReference type="InterPro" id="IPR018087">
    <property type="entry name" value="Glyco_hydro_5_CS"/>
</dbReference>
<keyword evidence="8" id="KW-0732">Signal</keyword>
<accession>A0ABW2TRP1</accession>
<protein>
    <recommendedName>
        <fullName evidence="6">Endoglucanase</fullName>
        <ecNumber evidence="6">3.2.1.4</ecNumber>
    </recommendedName>
</protein>
<dbReference type="Pfam" id="PF00041">
    <property type="entry name" value="fn3"/>
    <property type="match status" value="1"/>
</dbReference>
<evidence type="ECO:0000256" key="7">
    <source>
        <dbReference type="SAM" id="MobiDB-lite"/>
    </source>
</evidence>
<dbReference type="InterPro" id="IPR012291">
    <property type="entry name" value="CBM2_carb-bd_dom_sf"/>
</dbReference>
<dbReference type="EC" id="3.2.1.4" evidence="6"/>
<evidence type="ECO:0000256" key="8">
    <source>
        <dbReference type="SAM" id="SignalP"/>
    </source>
</evidence>
<dbReference type="InterPro" id="IPR001547">
    <property type="entry name" value="Glyco_hydro_5"/>
</dbReference>
<feature type="domain" description="Fibronectin type-III" evidence="9">
    <location>
        <begin position="341"/>
        <end position="430"/>
    </location>
</feature>
<evidence type="ECO:0000256" key="6">
    <source>
        <dbReference type="RuleBase" id="RU361153"/>
    </source>
</evidence>
<dbReference type="CDD" id="cd00063">
    <property type="entry name" value="FN3"/>
    <property type="match status" value="1"/>
</dbReference>
<dbReference type="SMART" id="SM00060">
    <property type="entry name" value="FN3"/>
    <property type="match status" value="1"/>
</dbReference>
<dbReference type="Gene3D" id="2.60.40.10">
    <property type="entry name" value="Immunoglobulins"/>
    <property type="match status" value="1"/>
</dbReference>
<dbReference type="PROSITE" id="PS50853">
    <property type="entry name" value="FN3"/>
    <property type="match status" value="1"/>
</dbReference>
<dbReference type="Gene3D" id="2.60.40.290">
    <property type="match status" value="1"/>
</dbReference>
<gene>
    <name evidence="11" type="ORF">ACFQV2_23075</name>
</gene>
<reference evidence="12" key="1">
    <citation type="journal article" date="2019" name="Int. J. Syst. Evol. Microbiol.">
        <title>The Global Catalogue of Microorganisms (GCM) 10K type strain sequencing project: providing services to taxonomists for standard genome sequencing and annotation.</title>
        <authorList>
            <consortium name="The Broad Institute Genomics Platform"/>
            <consortium name="The Broad Institute Genome Sequencing Center for Infectious Disease"/>
            <person name="Wu L."/>
            <person name="Ma J."/>
        </authorList>
    </citation>
    <scope>NUCLEOTIDE SEQUENCE [LARGE SCALE GENOMIC DNA]</scope>
    <source>
        <strain evidence="12">JCM 17695</strain>
    </source>
</reference>
<evidence type="ECO:0000256" key="2">
    <source>
        <dbReference type="ARBA" id="ARBA00022801"/>
    </source>
</evidence>
<sequence length="538" mass="56235">MRKRLAVAMTTLAALVLTLLVVVPAASAATGLRVRDGRLYEGNGTEFVMRGVNHAHTWYAGETSSFANIKATGANTVRVVLSDGTRWTRNSGADVANVISLCKTNKLICVLEVHDTTGYGEQSGAATLAKAADYWLSADIKAALAGQENYVVLNIGNEPFGNTGYADWTPHTSQAIQRLRAGGYEHVIMVDAPNWGQDWSFTMRDNAARVYAADPTGNTVFSIHMYGVFDTAAEVSAYLNAFVSARLPIVVGEFGHDHSDGNPDEDAIFATTQQLRLGYLTWSWSGNGGGVEYLDMVTAFNPAQLTPWGQRAVNGANGIRATSREATIYGGDPGDTTPPTAPGTPAASDVTSTSVRLTWAASTDNVRVTAYDVVRVSGATETPAGSSTTTSATLSGLTPSTAYTFAVYAKDAAGNRSARSATVSVTTSGGGGGTCAVTYRVAGQWQGGFQGDVTIRNTGTTPVSGWTLRWSFANGQTISHMWNAAHTQSGAQVSATNAGWNAMIAPNGTTSVGFIGTWNGTNAVPAAFTLNGSACTAG</sequence>
<feature type="region of interest" description="Disordered" evidence="7">
    <location>
        <begin position="330"/>
        <end position="349"/>
    </location>
</feature>
<dbReference type="SUPFAM" id="SSF49265">
    <property type="entry name" value="Fibronectin type III"/>
    <property type="match status" value="1"/>
</dbReference>
<evidence type="ECO:0000259" key="10">
    <source>
        <dbReference type="PROSITE" id="PS51173"/>
    </source>
</evidence>
<feature type="signal peptide" evidence="8">
    <location>
        <begin position="1"/>
        <end position="28"/>
    </location>
</feature>
<feature type="chain" id="PRO_5045221483" description="Endoglucanase" evidence="8">
    <location>
        <begin position="29"/>
        <end position="538"/>
    </location>
</feature>
<organism evidence="11 12">
    <name type="scientific">Actinokineospora soli</name>
    <dbReference type="NCBI Taxonomy" id="1048753"/>
    <lineage>
        <taxon>Bacteria</taxon>
        <taxon>Bacillati</taxon>
        <taxon>Actinomycetota</taxon>
        <taxon>Actinomycetes</taxon>
        <taxon>Pseudonocardiales</taxon>
        <taxon>Pseudonocardiaceae</taxon>
        <taxon>Actinokineospora</taxon>
    </lineage>
</organism>
<evidence type="ECO:0000256" key="3">
    <source>
        <dbReference type="ARBA" id="ARBA00023277"/>
    </source>
</evidence>
<dbReference type="InterPro" id="IPR003961">
    <property type="entry name" value="FN3_dom"/>
</dbReference>
<keyword evidence="3 6" id="KW-0119">Carbohydrate metabolism</keyword>
<dbReference type="Gene3D" id="3.20.20.80">
    <property type="entry name" value="Glycosidases"/>
    <property type="match status" value="1"/>
</dbReference>
<dbReference type="PROSITE" id="PS00659">
    <property type="entry name" value="GLYCOSYL_HYDROL_F5"/>
    <property type="match status" value="1"/>
</dbReference>
<proteinExistence type="inferred from homology"/>
<comment type="similarity">
    <text evidence="6">Belongs to the glycosyl hydrolase 5 (cellulase A) family.</text>
</comment>
<comment type="catalytic activity">
    <reaction evidence="1 6">
        <text>Endohydrolysis of (1-&gt;4)-beta-D-glucosidic linkages in cellulose, lichenin and cereal beta-D-glucans.</text>
        <dbReference type="EC" id="3.2.1.4"/>
    </reaction>
</comment>
<comment type="caution">
    <text evidence="11">The sequence shown here is derived from an EMBL/GenBank/DDBJ whole genome shotgun (WGS) entry which is preliminary data.</text>
</comment>
<dbReference type="InterPro" id="IPR017853">
    <property type="entry name" value="GH"/>
</dbReference>
<evidence type="ECO:0000259" key="9">
    <source>
        <dbReference type="PROSITE" id="PS50853"/>
    </source>
</evidence>
<evidence type="ECO:0000313" key="12">
    <source>
        <dbReference type="Proteomes" id="UP001596512"/>
    </source>
</evidence>
<keyword evidence="2 6" id="KW-0378">Hydrolase</keyword>
<evidence type="ECO:0000256" key="5">
    <source>
        <dbReference type="ARBA" id="ARBA00023326"/>
    </source>
</evidence>
<evidence type="ECO:0000313" key="11">
    <source>
        <dbReference type="EMBL" id="MFC7615938.1"/>
    </source>
</evidence>
<feature type="domain" description="CBM2" evidence="10">
    <location>
        <begin position="428"/>
        <end position="538"/>
    </location>
</feature>
<dbReference type="InterPro" id="IPR001919">
    <property type="entry name" value="CBD2"/>
</dbReference>
<dbReference type="SMART" id="SM00637">
    <property type="entry name" value="CBD_II"/>
    <property type="match status" value="1"/>
</dbReference>
<keyword evidence="6" id="KW-0136">Cellulose degradation</keyword>
<dbReference type="PROSITE" id="PS51173">
    <property type="entry name" value="CBM2"/>
    <property type="match status" value="1"/>
</dbReference>
<evidence type="ECO:0000256" key="4">
    <source>
        <dbReference type="ARBA" id="ARBA00023295"/>
    </source>
</evidence>